<dbReference type="SUPFAM" id="SSF52833">
    <property type="entry name" value="Thioredoxin-like"/>
    <property type="match status" value="1"/>
</dbReference>
<gene>
    <name evidence="2" type="ORF">RZO55_00560</name>
</gene>
<protein>
    <submittedName>
        <fullName evidence="2">DsbA family protein</fullName>
    </submittedName>
</protein>
<evidence type="ECO:0000313" key="2">
    <source>
        <dbReference type="EMBL" id="MDW2796077.1"/>
    </source>
</evidence>
<dbReference type="EMBL" id="JAWONS010000011">
    <property type="protein sequence ID" value="MDW2796077.1"/>
    <property type="molecule type" value="Genomic_DNA"/>
</dbReference>
<name>A0ABU4GIJ2_9CLOT</name>
<feature type="domain" description="DSBA-like thioredoxin" evidence="1">
    <location>
        <begin position="3"/>
        <end position="63"/>
    </location>
</feature>
<dbReference type="Pfam" id="PF01323">
    <property type="entry name" value="DSBA"/>
    <property type="match status" value="1"/>
</dbReference>
<accession>A0ABU4GIJ2</accession>
<dbReference type="Gene3D" id="3.40.30.10">
    <property type="entry name" value="Glutaredoxin"/>
    <property type="match status" value="1"/>
</dbReference>
<dbReference type="Proteomes" id="UP001276854">
    <property type="component" value="Unassembled WGS sequence"/>
</dbReference>
<reference evidence="2 3" key="1">
    <citation type="submission" date="2023-10" db="EMBL/GenBank/DDBJ databases">
        <title>A novel Glycoside Hydrolase 43-Like Enzyme from Clostrdium boliviensis is an Endo-xylanase, and a Candidate for Xylooligosaccharides Production from Different Xylan Substrates.</title>
        <authorList>
            <person name="Alvarez M.T."/>
            <person name="Rocabado-Villegas L.R."/>
            <person name="Salas-Veizaga D.M."/>
            <person name="Linares-Pasten J.A."/>
            <person name="Gudmundsdottir E.E."/>
            <person name="Hreggvidsson G.O."/>
            <person name="Adlercreutz P."/>
            <person name="Nordberg Karlsson E."/>
        </authorList>
    </citation>
    <scope>NUCLEOTIDE SEQUENCE [LARGE SCALE GENOMIC DNA]</scope>
    <source>
        <strain evidence="2 3">E-1</strain>
    </source>
</reference>
<dbReference type="InterPro" id="IPR001853">
    <property type="entry name" value="DSBA-like_thioredoxin_dom"/>
</dbReference>
<evidence type="ECO:0000259" key="1">
    <source>
        <dbReference type="Pfam" id="PF01323"/>
    </source>
</evidence>
<evidence type="ECO:0000313" key="3">
    <source>
        <dbReference type="Proteomes" id="UP001276854"/>
    </source>
</evidence>
<keyword evidence="3" id="KW-1185">Reference proteome</keyword>
<dbReference type="RefSeq" id="WP_318062355.1">
    <property type="nucleotide sequence ID" value="NZ_JAWONS010000011.1"/>
</dbReference>
<proteinExistence type="predicted"/>
<organism evidence="2 3">
    <name type="scientific">Clostridium boliviensis</name>
    <dbReference type="NCBI Taxonomy" id="318465"/>
    <lineage>
        <taxon>Bacteria</taxon>
        <taxon>Bacillati</taxon>
        <taxon>Bacillota</taxon>
        <taxon>Clostridia</taxon>
        <taxon>Eubacteriales</taxon>
        <taxon>Clostridiaceae</taxon>
        <taxon>Clostridium</taxon>
    </lineage>
</organism>
<sequence>MIIEIWSDFICPFCYMSKKKFEMALNEFEHKDEVEVIYRSFELGMSTESVKGKDIHRVIADKYHISYEDARENNDRIVKDAAEVGFHYRIF</sequence>
<comment type="caution">
    <text evidence="2">The sequence shown here is derived from an EMBL/GenBank/DDBJ whole genome shotgun (WGS) entry which is preliminary data.</text>
</comment>
<dbReference type="InterPro" id="IPR036249">
    <property type="entry name" value="Thioredoxin-like_sf"/>
</dbReference>